<dbReference type="Proteomes" id="UP000002051">
    <property type="component" value="Chromosome 3"/>
</dbReference>
<evidence type="ECO:0000313" key="2">
    <source>
        <dbReference type="EMBL" id="KEH33355.1"/>
    </source>
</evidence>
<gene>
    <name evidence="2" type="ordered locus">MTR_3g436320</name>
</gene>
<evidence type="ECO:0008006" key="5">
    <source>
        <dbReference type="Google" id="ProtNLM"/>
    </source>
</evidence>
<keyword evidence="4" id="KW-1185">Reference proteome</keyword>
<accession>A0A072V5C6</accession>
<evidence type="ECO:0000256" key="1">
    <source>
        <dbReference type="SAM" id="MobiDB-lite"/>
    </source>
</evidence>
<feature type="compositionally biased region" description="Basic residues" evidence="1">
    <location>
        <begin position="81"/>
        <end position="90"/>
    </location>
</feature>
<proteinExistence type="predicted"/>
<organism evidence="2 4">
    <name type="scientific">Medicago truncatula</name>
    <name type="common">Barrel medic</name>
    <name type="synonym">Medicago tribuloides</name>
    <dbReference type="NCBI Taxonomy" id="3880"/>
    <lineage>
        <taxon>Eukaryota</taxon>
        <taxon>Viridiplantae</taxon>
        <taxon>Streptophyta</taxon>
        <taxon>Embryophyta</taxon>
        <taxon>Tracheophyta</taxon>
        <taxon>Spermatophyta</taxon>
        <taxon>Magnoliopsida</taxon>
        <taxon>eudicotyledons</taxon>
        <taxon>Gunneridae</taxon>
        <taxon>Pentapetalae</taxon>
        <taxon>rosids</taxon>
        <taxon>fabids</taxon>
        <taxon>Fabales</taxon>
        <taxon>Fabaceae</taxon>
        <taxon>Papilionoideae</taxon>
        <taxon>50 kb inversion clade</taxon>
        <taxon>NPAAA clade</taxon>
        <taxon>Hologalegina</taxon>
        <taxon>IRL clade</taxon>
        <taxon>Trifolieae</taxon>
        <taxon>Medicago</taxon>
    </lineage>
</organism>
<feature type="region of interest" description="Disordered" evidence="1">
    <location>
        <begin position="61"/>
        <end position="103"/>
    </location>
</feature>
<reference evidence="3" key="3">
    <citation type="submission" date="2015-04" db="UniProtKB">
        <authorList>
            <consortium name="EnsemblPlants"/>
        </authorList>
    </citation>
    <scope>IDENTIFICATION</scope>
    <source>
        <strain evidence="3">cv. Jemalong A17</strain>
    </source>
</reference>
<protein>
    <recommendedName>
        <fullName evidence="5">Transcription factor interactor and regulator CCHC(Zn) family</fullName>
    </recommendedName>
</protein>
<evidence type="ECO:0000313" key="3">
    <source>
        <dbReference type="EnsemblPlants" id="KEH33355"/>
    </source>
</evidence>
<dbReference type="HOGENOM" id="CLU_1588903_0_0_1"/>
<dbReference type="EMBL" id="CM001219">
    <property type="protein sequence ID" value="KEH33355.1"/>
    <property type="molecule type" value="Genomic_DNA"/>
</dbReference>
<dbReference type="AlphaFoldDB" id="A0A072V5C6"/>
<evidence type="ECO:0000313" key="4">
    <source>
        <dbReference type="Proteomes" id="UP000002051"/>
    </source>
</evidence>
<dbReference type="EnsemblPlants" id="KEH33355">
    <property type="protein sequence ID" value="KEH33355"/>
    <property type="gene ID" value="MTR_3g436320"/>
</dbReference>
<reference evidence="2 4" key="2">
    <citation type="journal article" date="2014" name="BMC Genomics">
        <title>An improved genome release (version Mt4.0) for the model legume Medicago truncatula.</title>
        <authorList>
            <person name="Tang H."/>
            <person name="Krishnakumar V."/>
            <person name="Bidwell S."/>
            <person name="Rosen B."/>
            <person name="Chan A."/>
            <person name="Zhou S."/>
            <person name="Gentzbittel L."/>
            <person name="Childs K.L."/>
            <person name="Yandell M."/>
            <person name="Gundlach H."/>
            <person name="Mayer K.F."/>
            <person name="Schwartz D.C."/>
            <person name="Town C.D."/>
        </authorList>
    </citation>
    <scope>GENOME REANNOTATION</scope>
    <source>
        <strain evidence="2">A17</strain>
        <strain evidence="3 4">cv. Jemalong A17</strain>
    </source>
</reference>
<dbReference type="PaxDb" id="3880-AES83917"/>
<name>A0A072V5C6_MEDTR</name>
<reference evidence="2 4" key="1">
    <citation type="journal article" date="2011" name="Nature">
        <title>The Medicago genome provides insight into the evolution of rhizobial symbioses.</title>
        <authorList>
            <person name="Young N.D."/>
            <person name="Debelle F."/>
            <person name="Oldroyd G.E."/>
            <person name="Geurts R."/>
            <person name="Cannon S.B."/>
            <person name="Udvardi M.K."/>
            <person name="Benedito V.A."/>
            <person name="Mayer K.F."/>
            <person name="Gouzy J."/>
            <person name="Schoof H."/>
            <person name="Van de Peer Y."/>
            <person name="Proost S."/>
            <person name="Cook D.R."/>
            <person name="Meyers B.C."/>
            <person name="Spannagl M."/>
            <person name="Cheung F."/>
            <person name="De Mita S."/>
            <person name="Krishnakumar V."/>
            <person name="Gundlach H."/>
            <person name="Zhou S."/>
            <person name="Mudge J."/>
            <person name="Bharti A.K."/>
            <person name="Murray J.D."/>
            <person name="Naoumkina M.A."/>
            <person name="Rosen B."/>
            <person name="Silverstein K.A."/>
            <person name="Tang H."/>
            <person name="Rombauts S."/>
            <person name="Zhao P.X."/>
            <person name="Zhou P."/>
            <person name="Barbe V."/>
            <person name="Bardou P."/>
            <person name="Bechner M."/>
            <person name="Bellec A."/>
            <person name="Berger A."/>
            <person name="Berges H."/>
            <person name="Bidwell S."/>
            <person name="Bisseling T."/>
            <person name="Choisne N."/>
            <person name="Couloux A."/>
            <person name="Denny R."/>
            <person name="Deshpande S."/>
            <person name="Dai X."/>
            <person name="Doyle J.J."/>
            <person name="Dudez A.M."/>
            <person name="Farmer A.D."/>
            <person name="Fouteau S."/>
            <person name="Franken C."/>
            <person name="Gibelin C."/>
            <person name="Gish J."/>
            <person name="Goldstein S."/>
            <person name="Gonzalez A.J."/>
            <person name="Green P.J."/>
            <person name="Hallab A."/>
            <person name="Hartog M."/>
            <person name="Hua A."/>
            <person name="Humphray S.J."/>
            <person name="Jeong D.H."/>
            <person name="Jing Y."/>
            <person name="Jocker A."/>
            <person name="Kenton S.M."/>
            <person name="Kim D.J."/>
            <person name="Klee K."/>
            <person name="Lai H."/>
            <person name="Lang C."/>
            <person name="Lin S."/>
            <person name="Macmil S.L."/>
            <person name="Magdelenat G."/>
            <person name="Matthews L."/>
            <person name="McCorrison J."/>
            <person name="Monaghan E.L."/>
            <person name="Mun J.H."/>
            <person name="Najar F.Z."/>
            <person name="Nicholson C."/>
            <person name="Noirot C."/>
            <person name="O'Bleness M."/>
            <person name="Paule C.R."/>
            <person name="Poulain J."/>
            <person name="Prion F."/>
            <person name="Qin B."/>
            <person name="Qu C."/>
            <person name="Retzel E.F."/>
            <person name="Riddle C."/>
            <person name="Sallet E."/>
            <person name="Samain S."/>
            <person name="Samson N."/>
            <person name="Sanders I."/>
            <person name="Saurat O."/>
            <person name="Scarpelli C."/>
            <person name="Schiex T."/>
            <person name="Segurens B."/>
            <person name="Severin A.J."/>
            <person name="Sherrier D.J."/>
            <person name="Shi R."/>
            <person name="Sims S."/>
            <person name="Singer S.R."/>
            <person name="Sinharoy S."/>
            <person name="Sterck L."/>
            <person name="Viollet A."/>
            <person name="Wang B.B."/>
            <person name="Wang K."/>
            <person name="Wang M."/>
            <person name="Wang X."/>
            <person name="Warfsmann J."/>
            <person name="Weissenbach J."/>
            <person name="White D.D."/>
            <person name="White J.D."/>
            <person name="Wiley G.B."/>
            <person name="Wincker P."/>
            <person name="Xing Y."/>
            <person name="Yang L."/>
            <person name="Yao Z."/>
            <person name="Ying F."/>
            <person name="Zhai J."/>
            <person name="Zhou L."/>
            <person name="Zuber A."/>
            <person name="Denarie J."/>
            <person name="Dixon R.A."/>
            <person name="May G.D."/>
            <person name="Schwartz D.C."/>
            <person name="Rogers J."/>
            <person name="Quetier F."/>
            <person name="Town C.D."/>
            <person name="Roe B.A."/>
        </authorList>
    </citation>
    <scope>NUCLEOTIDE SEQUENCE [LARGE SCALE GENOMIC DNA]</scope>
    <source>
        <strain evidence="2">A17</strain>
        <strain evidence="3 4">cv. Jemalong A17</strain>
    </source>
</reference>
<sequence>MAQIKAEKQEAYEWLMNIPTNKWCKHAFPFYSRCDVLMNNLSESFNATILLQREGITPINGQNKWPKTNDPVILPPEYKRGPGRPKKLRRREQNEANQPRWRRTNTTHRCKRCLQYGHNARTCKLPDPKKKTSNTEANVNTSLAIVPLNAYNVQLPTQSSQTTATKKG</sequence>